<dbReference type="InterPro" id="IPR002938">
    <property type="entry name" value="FAD-bd"/>
</dbReference>
<keyword evidence="2" id="KW-0285">Flavoprotein</keyword>
<dbReference type="OrthoDB" id="16820at2759"/>
<evidence type="ECO:0000256" key="3">
    <source>
        <dbReference type="ARBA" id="ARBA00022827"/>
    </source>
</evidence>
<gene>
    <name evidence="8" type="ORF">A0O28_0092620</name>
</gene>
<dbReference type="Proteomes" id="UP000191004">
    <property type="component" value="Unassembled WGS sequence"/>
</dbReference>
<feature type="domain" description="FAD-binding" evidence="7">
    <location>
        <begin position="12"/>
        <end position="359"/>
    </location>
</feature>
<evidence type="ECO:0000256" key="2">
    <source>
        <dbReference type="ARBA" id="ARBA00022630"/>
    </source>
</evidence>
<dbReference type="InterPro" id="IPR050493">
    <property type="entry name" value="FAD-dep_Monooxygenase_BioMet"/>
</dbReference>
<evidence type="ECO:0000313" key="8">
    <source>
        <dbReference type="EMBL" id="OPB45696.1"/>
    </source>
</evidence>
<evidence type="ECO:0000256" key="5">
    <source>
        <dbReference type="ARBA" id="ARBA00023033"/>
    </source>
</evidence>
<dbReference type="PRINTS" id="PR00420">
    <property type="entry name" value="RNGMNOXGNASE"/>
</dbReference>
<dbReference type="SUPFAM" id="SSF54373">
    <property type="entry name" value="FAD-linked reductases, C-terminal domain"/>
    <property type="match status" value="1"/>
</dbReference>
<evidence type="ECO:0000256" key="6">
    <source>
        <dbReference type="SAM" id="MobiDB-lite"/>
    </source>
</evidence>
<sequence length="497" mass="55318">MSQYTASQKTLNVGIVGAGIGGLTAAIAVARAGAKVTLLEAAHELGEIGAGIQMFPNVSRFLVRWGVDKIIGDNIVYHHECNTYFGPDATLVAHSLASDLVEKAGFPWFVVRRDHLHYGLTESARRHGVKVIVGARVNEMQDLEDGVHLQTTTGDKYSFDMVIGADGIKSFIRSQLLPGIVPKATSKIAAYRGVLTYKQIFDEIPEARSFLGNNMDVWAGPNGYILTYPISGGKEFNIVTAFCRDDYVTKMEQVDIEEFRDYYKDYHPIIQKILKLVNYTQRWPLLQMAPVKTWSNKHKNVVLMGDAIHCMQNNMAQGAATAMEDGAFLGRIISEVVRGVISIPEAIQLYEKQRMPKAWVKQQISYMSGVINMMTDTTERDKAALPETQAALENPVRPTRLPPTYRSWQCYATADSVPGIFYYDAEGDADSTVCEYLCSKGPVDEVQQLSENLANKWMGYVHNNGLTMQNGEVKSDKGPALTPADYQRYTSHLHEKN</sequence>
<accession>A0A1T3CXA9</accession>
<evidence type="ECO:0000313" key="9">
    <source>
        <dbReference type="Proteomes" id="UP000191004"/>
    </source>
</evidence>
<dbReference type="SUPFAM" id="SSF51905">
    <property type="entry name" value="FAD/NAD(P)-binding domain"/>
    <property type="match status" value="1"/>
</dbReference>
<keyword evidence="9" id="KW-1185">Reference proteome</keyword>
<dbReference type="Pfam" id="PF01494">
    <property type="entry name" value="FAD_binding_3"/>
    <property type="match status" value="1"/>
</dbReference>
<dbReference type="AlphaFoldDB" id="A0A1T3CXA9"/>
<reference evidence="8 9" key="1">
    <citation type="submission" date="2016-04" db="EMBL/GenBank/DDBJ databases">
        <title>Multiple horizontal gene transfer events from other fungi enriched the ability of the initially mycotrophic fungus Trichoderma (Ascomycota) to feed on dead plant biomass.</title>
        <authorList>
            <person name="Atanasova L."/>
            <person name="Chenthamara K."/>
            <person name="Zhang J."/>
            <person name="Grujic M."/>
            <person name="Henrissat B."/>
            <person name="Kuo A."/>
            <person name="Aertz A."/>
            <person name="Salamov A."/>
            <person name="Lipzen A."/>
            <person name="Labutti K."/>
            <person name="Barry K."/>
            <person name="Miao Y."/>
            <person name="Rahimi M.J."/>
            <person name="Shen Q."/>
            <person name="Grigoriev I.V."/>
            <person name="Kubicek C.P."/>
            <person name="Druzhinina I.S."/>
        </authorList>
    </citation>
    <scope>NUCLEOTIDE SEQUENCE [LARGE SCALE GENOMIC DNA]</scope>
    <source>
        <strain evidence="8 9">NJAU 4742</strain>
    </source>
</reference>
<evidence type="ECO:0000256" key="1">
    <source>
        <dbReference type="ARBA" id="ARBA00007992"/>
    </source>
</evidence>
<evidence type="ECO:0000256" key="4">
    <source>
        <dbReference type="ARBA" id="ARBA00023002"/>
    </source>
</evidence>
<dbReference type="Gene3D" id="3.50.50.60">
    <property type="entry name" value="FAD/NAD(P)-binding domain"/>
    <property type="match status" value="1"/>
</dbReference>
<dbReference type="EMBL" id="LVVK01000004">
    <property type="protein sequence ID" value="OPB45696.1"/>
    <property type="molecule type" value="Genomic_DNA"/>
</dbReference>
<dbReference type="GO" id="GO:0071949">
    <property type="term" value="F:FAD binding"/>
    <property type="evidence" value="ECO:0007669"/>
    <property type="project" value="InterPro"/>
</dbReference>
<keyword evidence="3" id="KW-0274">FAD</keyword>
<dbReference type="InterPro" id="IPR036188">
    <property type="entry name" value="FAD/NAD-bd_sf"/>
</dbReference>
<proteinExistence type="inferred from homology"/>
<comment type="caution">
    <text evidence="8">The sequence shown here is derived from an EMBL/GenBank/DDBJ whole genome shotgun (WGS) entry which is preliminary data.</text>
</comment>
<evidence type="ECO:0000259" key="7">
    <source>
        <dbReference type="Pfam" id="PF01494"/>
    </source>
</evidence>
<protein>
    <submittedName>
        <fullName evidence="8">Salicylate hydroxylase</fullName>
    </submittedName>
</protein>
<comment type="similarity">
    <text evidence="1">Belongs to the paxM FAD-dependent monooxygenase family.</text>
</comment>
<dbReference type="GO" id="GO:0004497">
    <property type="term" value="F:monooxygenase activity"/>
    <property type="evidence" value="ECO:0007669"/>
    <property type="project" value="UniProtKB-KW"/>
</dbReference>
<organism evidence="8 9">
    <name type="scientific">Trichoderma guizhouense</name>
    <dbReference type="NCBI Taxonomy" id="1491466"/>
    <lineage>
        <taxon>Eukaryota</taxon>
        <taxon>Fungi</taxon>
        <taxon>Dikarya</taxon>
        <taxon>Ascomycota</taxon>
        <taxon>Pezizomycotina</taxon>
        <taxon>Sordariomycetes</taxon>
        <taxon>Hypocreomycetidae</taxon>
        <taxon>Hypocreales</taxon>
        <taxon>Hypocreaceae</taxon>
        <taxon>Trichoderma</taxon>
    </lineage>
</organism>
<dbReference type="PANTHER" id="PTHR13789">
    <property type="entry name" value="MONOOXYGENASE"/>
    <property type="match status" value="1"/>
</dbReference>
<feature type="region of interest" description="Disordered" evidence="6">
    <location>
        <begin position="469"/>
        <end position="497"/>
    </location>
</feature>
<dbReference type="PANTHER" id="PTHR13789:SF147">
    <property type="entry name" value="PUTATIVE (AFU_ORTHOLOGUE AFUA_2G01950)-RELATED"/>
    <property type="match status" value="1"/>
</dbReference>
<keyword evidence="5" id="KW-0503">Monooxygenase</keyword>
<name>A0A1T3CXA9_9HYPO</name>
<keyword evidence="4" id="KW-0560">Oxidoreductase</keyword>